<feature type="binding site" evidence="5">
    <location>
        <position position="126"/>
    </location>
    <ligand>
        <name>substrate</name>
    </ligand>
</feature>
<dbReference type="CDD" id="cd16841">
    <property type="entry name" value="RraA_family"/>
    <property type="match status" value="1"/>
</dbReference>
<evidence type="ECO:0000256" key="1">
    <source>
        <dbReference type="ARBA" id="ARBA00001968"/>
    </source>
</evidence>
<organism evidence="6 7">
    <name type="scientific">Meridianimarinicoccus aquatilis</name>
    <dbReference type="NCBI Taxonomy" id="2552766"/>
    <lineage>
        <taxon>Bacteria</taxon>
        <taxon>Pseudomonadati</taxon>
        <taxon>Pseudomonadota</taxon>
        <taxon>Alphaproteobacteria</taxon>
        <taxon>Rhodobacterales</taxon>
        <taxon>Paracoccaceae</taxon>
        <taxon>Meridianimarinicoccus</taxon>
    </lineage>
</organism>
<comment type="cofactor">
    <cofactor evidence="1">
        <name>a divalent metal cation</name>
        <dbReference type="ChEBI" id="CHEBI:60240"/>
    </cofactor>
</comment>
<gene>
    <name evidence="6" type="ORF">E2L05_12630</name>
</gene>
<name>A0A4R6AVM5_9RHOB</name>
<evidence type="ECO:0000256" key="2">
    <source>
        <dbReference type="ARBA" id="ARBA00016549"/>
    </source>
</evidence>
<comment type="caution">
    <text evidence="6">The sequence shown here is derived from an EMBL/GenBank/DDBJ whole genome shotgun (WGS) entry which is preliminary data.</text>
</comment>
<evidence type="ECO:0000256" key="5">
    <source>
        <dbReference type="PIRSR" id="PIRSR605493-1"/>
    </source>
</evidence>
<keyword evidence="5" id="KW-0479">Metal-binding</keyword>
<keyword evidence="5" id="KW-0460">Magnesium</keyword>
<feature type="binding site" evidence="5">
    <location>
        <position position="127"/>
    </location>
    <ligand>
        <name>Mg(2+)</name>
        <dbReference type="ChEBI" id="CHEBI:18420"/>
    </ligand>
</feature>
<reference evidence="6 7" key="1">
    <citation type="submission" date="2019-03" db="EMBL/GenBank/DDBJ databases">
        <title>Rhodobacteraceae bacterium SM1902, a new member of the family Rhodobacteraceae isolated from Yantai.</title>
        <authorList>
            <person name="Sun Y."/>
        </authorList>
    </citation>
    <scope>NUCLEOTIDE SEQUENCE [LARGE SCALE GENOMIC DNA]</scope>
    <source>
        <strain evidence="6 7">SM1902</strain>
    </source>
</reference>
<feature type="binding site" evidence="5">
    <location>
        <begin position="104"/>
        <end position="107"/>
    </location>
    <ligand>
        <name>substrate</name>
    </ligand>
</feature>
<evidence type="ECO:0000313" key="6">
    <source>
        <dbReference type="EMBL" id="TDL86848.1"/>
    </source>
</evidence>
<accession>A0A4R6AVM5</accession>
<dbReference type="InterPro" id="IPR036704">
    <property type="entry name" value="RraA/RraA-like_sf"/>
</dbReference>
<dbReference type="SUPFAM" id="SSF89562">
    <property type="entry name" value="RraA-like"/>
    <property type="match status" value="1"/>
</dbReference>
<dbReference type="AlphaFoldDB" id="A0A4R6AVM5"/>
<evidence type="ECO:0000313" key="7">
    <source>
        <dbReference type="Proteomes" id="UP000294562"/>
    </source>
</evidence>
<proteinExistence type="predicted"/>
<evidence type="ECO:0000256" key="3">
    <source>
        <dbReference type="ARBA" id="ARBA00029596"/>
    </source>
</evidence>
<keyword evidence="7" id="KW-1185">Reference proteome</keyword>
<comment type="cofactor">
    <cofactor evidence="5">
        <name>Mg(2+)</name>
        <dbReference type="ChEBI" id="CHEBI:18420"/>
    </cofactor>
</comment>
<protein>
    <recommendedName>
        <fullName evidence="2">Putative 4-hydroxy-4-methyl-2-oxoglutarate aldolase</fullName>
    </recommendedName>
    <alternativeName>
        <fullName evidence="3">Regulator of ribonuclease activity homolog</fullName>
    </alternativeName>
    <alternativeName>
        <fullName evidence="4">RraA-like protein</fullName>
    </alternativeName>
</protein>
<dbReference type="Gene3D" id="3.50.30.40">
    <property type="entry name" value="Ribonuclease E inhibitor RraA/RraA-like"/>
    <property type="match status" value="1"/>
</dbReference>
<evidence type="ECO:0000256" key="4">
    <source>
        <dbReference type="ARBA" id="ARBA00030169"/>
    </source>
</evidence>
<dbReference type="OrthoDB" id="9812532at2"/>
<dbReference type="PANTHER" id="PTHR33254">
    <property type="entry name" value="4-HYDROXY-4-METHYL-2-OXOGLUTARATE ALDOLASE 3-RELATED"/>
    <property type="match status" value="1"/>
</dbReference>
<dbReference type="PANTHER" id="PTHR33254:SF4">
    <property type="entry name" value="4-HYDROXY-4-METHYL-2-OXOGLUTARATE ALDOLASE 3-RELATED"/>
    <property type="match status" value="1"/>
</dbReference>
<dbReference type="RefSeq" id="WP_133343268.1">
    <property type="nucleotide sequence ID" value="NZ_SMZO01000028.1"/>
</dbReference>
<dbReference type="Pfam" id="PF03737">
    <property type="entry name" value="RraA-like"/>
    <property type="match status" value="1"/>
</dbReference>
<dbReference type="InterPro" id="IPR005493">
    <property type="entry name" value="RraA/RraA-like"/>
</dbReference>
<sequence>MIEAPPPLTIKTTFRRPTDAQISAFQGVPTGFVVDALLGGGALSSSIQPVGGGRDIDCVAAGPALTADCGAGDVLALFAALKFITLGDVVVSSFAAHTGCAAAGDRLVGMMKNNGAAGFVTDGPVRDYVGIVPVGLPVWCVGLTPASPHMSGPGTIGFPVQVGGQQIETGDMIVADRDGVVVVPFAKIDEVILKLAHIAELEADLDAKVAQGLKVPSWVKEYLKSESTVRKD</sequence>
<dbReference type="Proteomes" id="UP000294562">
    <property type="component" value="Unassembled WGS sequence"/>
</dbReference>
<dbReference type="EMBL" id="SMZO01000028">
    <property type="protein sequence ID" value="TDL86848.1"/>
    <property type="molecule type" value="Genomic_DNA"/>
</dbReference>
<dbReference type="GO" id="GO:0046872">
    <property type="term" value="F:metal ion binding"/>
    <property type="evidence" value="ECO:0007669"/>
    <property type="project" value="UniProtKB-KW"/>
</dbReference>